<evidence type="ECO:0008006" key="4">
    <source>
        <dbReference type="Google" id="ProtNLM"/>
    </source>
</evidence>
<feature type="compositionally biased region" description="Basic and acidic residues" evidence="1">
    <location>
        <begin position="464"/>
        <end position="476"/>
    </location>
</feature>
<evidence type="ECO:0000313" key="3">
    <source>
        <dbReference type="Proteomes" id="UP000317573"/>
    </source>
</evidence>
<accession>A0A562E0R8</accession>
<dbReference type="EMBL" id="VLJT01000028">
    <property type="protein sequence ID" value="TWH15585.1"/>
    <property type="molecule type" value="Genomic_DNA"/>
</dbReference>
<proteinExistence type="predicted"/>
<gene>
    <name evidence="2" type="ORF">L618_000300001590</name>
</gene>
<dbReference type="Proteomes" id="UP000317573">
    <property type="component" value="Unassembled WGS sequence"/>
</dbReference>
<sequence length="509" mass="54188">MSERSIRDAELRRELGVPPTVDLVGHARDLARVAVPAALVAALAAVAVFFVRDSGPGVYESSLVAEIRSSASVSGNDATLGQLIAPYVALSQDSAVVAAIAAETNEDPAKLPSRIDVGYGSSPTLLTVTARDDSQADADRLAQTVVTQLDRAQTERNRVALDARIAELDAVVAGLRADLAASIAADEEGNAEGAADPVVQAELDARLEQLRQARSGASLEYLQVLSMPAGTGTKVSPMPRAEAAVAFLAVFVLVAELLVALNGRFGASNSAAWARRVARRHRTAVQIERDDRQTLPLDTIVMLGQRASLGDHILLLTGEGVTVEADAFGDARDRIVCCGIGEQWWTRAKTEGLALAVIVLQAGAEERAQAEDTLRALAEIEVPTRLVVLGAGRELVPVLPARRREAAVEAAPEPPAPVAAATPQPAPAPRPVPDDRHRAPQPVSSQPVSSQPVSSQPESLFVPPEDRAYQQYRYDEGYDYGYADQQGYRDGHGYPEQNGYGEPRETSRY</sequence>
<reference evidence="2 3" key="1">
    <citation type="submission" date="2019-07" db="EMBL/GenBank/DDBJ databases">
        <title>Genome sequencing of lignin-degrading bacterial isolates.</title>
        <authorList>
            <person name="Gladden J."/>
        </authorList>
    </citation>
    <scope>NUCLEOTIDE SEQUENCE [LARGE SCALE GENOMIC DNA]</scope>
    <source>
        <strain evidence="2 3">J45</strain>
    </source>
</reference>
<dbReference type="RefSeq" id="WP_145692234.1">
    <property type="nucleotide sequence ID" value="NZ_VLJT01000028.1"/>
</dbReference>
<evidence type="ECO:0000256" key="1">
    <source>
        <dbReference type="SAM" id="MobiDB-lite"/>
    </source>
</evidence>
<organism evidence="2 3">
    <name type="scientific">Rhodococcus rhodochrous J45</name>
    <dbReference type="NCBI Taxonomy" id="935266"/>
    <lineage>
        <taxon>Bacteria</taxon>
        <taxon>Bacillati</taxon>
        <taxon>Actinomycetota</taxon>
        <taxon>Actinomycetes</taxon>
        <taxon>Mycobacteriales</taxon>
        <taxon>Nocardiaceae</taxon>
        <taxon>Rhodococcus</taxon>
    </lineage>
</organism>
<feature type="compositionally biased region" description="Low complexity" evidence="1">
    <location>
        <begin position="440"/>
        <end position="457"/>
    </location>
</feature>
<name>A0A562E0R8_RHORH</name>
<evidence type="ECO:0000313" key="2">
    <source>
        <dbReference type="EMBL" id="TWH15585.1"/>
    </source>
</evidence>
<dbReference type="AlphaFoldDB" id="A0A562E0R8"/>
<protein>
    <recommendedName>
        <fullName evidence="4">Capsular polysaccharide biosynthesis protein</fullName>
    </recommendedName>
</protein>
<comment type="caution">
    <text evidence="2">The sequence shown here is derived from an EMBL/GenBank/DDBJ whole genome shotgun (WGS) entry which is preliminary data.</text>
</comment>
<feature type="region of interest" description="Disordered" evidence="1">
    <location>
        <begin position="407"/>
        <end position="509"/>
    </location>
</feature>